<comment type="subcellular location">
    <subcellularLocation>
        <location evidence="1">Endoplasmic reticulum membrane</location>
        <topology evidence="1">Multi-pass membrane protein</topology>
    </subcellularLocation>
</comment>
<comment type="pathway">
    <text evidence="3">Lipid metabolism.</text>
</comment>
<keyword evidence="9" id="KW-0256">Endoplasmic reticulum</keyword>
<proteinExistence type="predicted"/>
<keyword evidence="11" id="KW-0443">Lipid metabolism</keyword>
<keyword evidence="6" id="KW-0808">Transferase</keyword>
<keyword evidence="8" id="KW-0319">Glycerol metabolism</keyword>
<evidence type="ECO:0000256" key="12">
    <source>
        <dbReference type="ARBA" id="ARBA00023136"/>
    </source>
</evidence>
<dbReference type="InterPro" id="IPR007130">
    <property type="entry name" value="DAGAT"/>
</dbReference>
<evidence type="ECO:0000256" key="11">
    <source>
        <dbReference type="ARBA" id="ARBA00023098"/>
    </source>
</evidence>
<dbReference type="GO" id="GO:0019432">
    <property type="term" value="P:triglyceride biosynthetic process"/>
    <property type="evidence" value="ECO:0007669"/>
    <property type="project" value="TreeGrafter"/>
</dbReference>
<evidence type="ECO:0000256" key="3">
    <source>
        <dbReference type="ARBA" id="ARBA00005189"/>
    </source>
</evidence>
<evidence type="ECO:0000256" key="6">
    <source>
        <dbReference type="ARBA" id="ARBA00022679"/>
    </source>
</evidence>
<evidence type="ECO:0000256" key="10">
    <source>
        <dbReference type="ARBA" id="ARBA00022989"/>
    </source>
</evidence>
<feature type="transmembrane region" description="Helical" evidence="14">
    <location>
        <begin position="12"/>
        <end position="31"/>
    </location>
</feature>
<accession>A0A6C0DTZ7</accession>
<name>A0A6C0DTZ7_9ZZZZ</name>
<keyword evidence="12 14" id="KW-0472">Membrane</keyword>
<keyword evidence="5" id="KW-0444">Lipid biosynthesis</keyword>
<evidence type="ECO:0000256" key="5">
    <source>
        <dbReference type="ARBA" id="ARBA00022516"/>
    </source>
</evidence>
<protein>
    <recommendedName>
        <fullName evidence="4">diacylglycerol O-acyltransferase</fullName>
        <ecNumber evidence="4">2.3.1.20</ecNumber>
    </recommendedName>
</protein>
<keyword evidence="13" id="KW-0012">Acyltransferase</keyword>
<dbReference type="PANTHER" id="PTHR12317">
    <property type="entry name" value="DIACYLGLYCEROL O-ACYLTRANSFERASE"/>
    <property type="match status" value="1"/>
</dbReference>
<evidence type="ECO:0000256" key="9">
    <source>
        <dbReference type="ARBA" id="ARBA00022824"/>
    </source>
</evidence>
<dbReference type="EC" id="2.3.1.20" evidence="4"/>
<dbReference type="EMBL" id="MN739677">
    <property type="protein sequence ID" value="QHT20277.1"/>
    <property type="molecule type" value="Genomic_DNA"/>
</dbReference>
<dbReference type="GO" id="GO:0005789">
    <property type="term" value="C:endoplasmic reticulum membrane"/>
    <property type="evidence" value="ECO:0007669"/>
    <property type="project" value="UniProtKB-SubCell"/>
</dbReference>
<evidence type="ECO:0000256" key="4">
    <source>
        <dbReference type="ARBA" id="ARBA00013244"/>
    </source>
</evidence>
<feature type="transmembrane region" description="Helical" evidence="14">
    <location>
        <begin position="37"/>
        <end position="60"/>
    </location>
</feature>
<evidence type="ECO:0000256" key="13">
    <source>
        <dbReference type="ARBA" id="ARBA00023315"/>
    </source>
</evidence>
<evidence type="ECO:0000313" key="15">
    <source>
        <dbReference type="EMBL" id="QHT20277.1"/>
    </source>
</evidence>
<dbReference type="GO" id="GO:0006071">
    <property type="term" value="P:glycerol metabolic process"/>
    <property type="evidence" value="ECO:0007669"/>
    <property type="project" value="UniProtKB-KW"/>
</dbReference>
<evidence type="ECO:0000256" key="7">
    <source>
        <dbReference type="ARBA" id="ARBA00022692"/>
    </source>
</evidence>
<reference evidence="15" key="1">
    <citation type="journal article" date="2020" name="Nature">
        <title>Giant virus diversity and host interactions through global metagenomics.</title>
        <authorList>
            <person name="Schulz F."/>
            <person name="Roux S."/>
            <person name="Paez-Espino D."/>
            <person name="Jungbluth S."/>
            <person name="Walsh D.A."/>
            <person name="Denef V.J."/>
            <person name="McMahon K.D."/>
            <person name="Konstantinidis K.T."/>
            <person name="Eloe-Fadrosh E.A."/>
            <person name="Kyrpides N.C."/>
            <person name="Woyke T."/>
        </authorList>
    </citation>
    <scope>NUCLEOTIDE SEQUENCE</scope>
    <source>
        <strain evidence="15">GVMAG-M-3300023174-60</strain>
    </source>
</reference>
<dbReference type="AlphaFoldDB" id="A0A6C0DTZ7"/>
<sequence length="311" mass="36387">MNLFYQTYPLSFFILLFGFIIGIGISIVFFFSFSFTLVLFLVCIGCLRIMPMLNFLDIILTKMFPKQIKLFSKNIKTSFPVFYPKGFDHSKKNIYMFHPHGLLSLSHYLNIGTNLTNWKDRETNGTTLSILWWIPFGNELLESTNFVPSNYDDMKNVLLQNKSLSVTLGGVKEMALSQDNKMILNISKKMGIFKMALETGTQIVPILVYGENEIYKVTPNWLLKIINNYALKFNLFFPIPTFDSCYKWLRMFFEPLKIPVKTYIGSPIQVQKINEPTDMDIVKLRESYFMELRKLYKETRPKTYAKELFII</sequence>
<keyword evidence="7 14" id="KW-0812">Transmembrane</keyword>
<dbReference type="GO" id="GO:0004144">
    <property type="term" value="F:diacylglycerol O-acyltransferase activity"/>
    <property type="evidence" value="ECO:0007669"/>
    <property type="project" value="UniProtKB-EC"/>
</dbReference>
<dbReference type="PANTHER" id="PTHR12317:SF0">
    <property type="entry name" value="ACYLTRANSFERASE"/>
    <property type="match status" value="1"/>
</dbReference>
<evidence type="ECO:0000256" key="1">
    <source>
        <dbReference type="ARBA" id="ARBA00004477"/>
    </source>
</evidence>
<comment type="pathway">
    <text evidence="2">Glycerolipid metabolism; triacylglycerol biosynthesis.</text>
</comment>
<keyword evidence="10 14" id="KW-1133">Transmembrane helix</keyword>
<evidence type="ECO:0000256" key="2">
    <source>
        <dbReference type="ARBA" id="ARBA00004771"/>
    </source>
</evidence>
<evidence type="ECO:0000256" key="8">
    <source>
        <dbReference type="ARBA" id="ARBA00022798"/>
    </source>
</evidence>
<organism evidence="15">
    <name type="scientific">viral metagenome</name>
    <dbReference type="NCBI Taxonomy" id="1070528"/>
    <lineage>
        <taxon>unclassified sequences</taxon>
        <taxon>metagenomes</taxon>
        <taxon>organismal metagenomes</taxon>
    </lineage>
</organism>
<dbReference type="Pfam" id="PF03982">
    <property type="entry name" value="DAGAT"/>
    <property type="match status" value="1"/>
</dbReference>
<evidence type="ECO:0000256" key="14">
    <source>
        <dbReference type="SAM" id="Phobius"/>
    </source>
</evidence>